<comment type="similarity">
    <text evidence="1">Belongs to the UPF0166 family.</text>
</comment>
<dbReference type="EMBL" id="SPMZ01000031">
    <property type="protein sequence ID" value="NMQ19801.1"/>
    <property type="molecule type" value="Genomic_DNA"/>
</dbReference>
<dbReference type="PANTHER" id="PTHR35983:SF1">
    <property type="entry name" value="UPF0166 PROTEIN TM_0021"/>
    <property type="match status" value="1"/>
</dbReference>
<proteinExistence type="inferred from homology"/>
<organism evidence="2 3">
    <name type="scientific">Candidatus Competibacter phosphatis</name>
    <dbReference type="NCBI Taxonomy" id="221280"/>
    <lineage>
        <taxon>Bacteria</taxon>
        <taxon>Pseudomonadati</taxon>
        <taxon>Pseudomonadota</taxon>
        <taxon>Gammaproteobacteria</taxon>
        <taxon>Candidatus Competibacteraceae</taxon>
        <taxon>Candidatus Competibacter</taxon>
    </lineage>
</organism>
<dbReference type="PANTHER" id="PTHR35983">
    <property type="entry name" value="UPF0166 PROTEIN TM_0021"/>
    <property type="match status" value="1"/>
</dbReference>
<keyword evidence="3" id="KW-1185">Reference proteome</keyword>
<evidence type="ECO:0000313" key="3">
    <source>
        <dbReference type="Proteomes" id="UP000760480"/>
    </source>
</evidence>
<dbReference type="Gene3D" id="3.30.70.120">
    <property type="match status" value="1"/>
</dbReference>
<accession>A0ABX1TM59</accession>
<dbReference type="InterPro" id="IPR003793">
    <property type="entry name" value="UPF0166"/>
</dbReference>
<dbReference type="InterPro" id="IPR011322">
    <property type="entry name" value="N-reg_PII-like_a/b"/>
</dbReference>
<evidence type="ECO:0000313" key="2">
    <source>
        <dbReference type="EMBL" id="NMQ19801.1"/>
    </source>
</evidence>
<dbReference type="RefSeq" id="WP_169249059.1">
    <property type="nucleotide sequence ID" value="NZ_SPMZ01000031.1"/>
</dbReference>
<comment type="caution">
    <text evidence="2">The sequence shown here is derived from an EMBL/GenBank/DDBJ whole genome shotgun (WGS) entry which is preliminary data.</text>
</comment>
<name>A0ABX1TM59_9GAMM</name>
<dbReference type="SUPFAM" id="SSF54913">
    <property type="entry name" value="GlnB-like"/>
    <property type="match status" value="1"/>
</dbReference>
<sequence length="122" mass="14056">MEGSFLRFYLRENQRHRGKLLWEWLLEQANRMGFRGGSAFRAMAGFGHHHHLHEDHFFELAGTLTVEVEFIVTDAEARRLLDLLREEKIRAFYAHIPAHCGVTLPDSDDVNEPEAAPGQKST</sequence>
<dbReference type="Pfam" id="PF02641">
    <property type="entry name" value="DUF190"/>
    <property type="match status" value="1"/>
</dbReference>
<protein>
    <submittedName>
        <fullName evidence="2">DUF190 domain-containing protein</fullName>
    </submittedName>
</protein>
<dbReference type="InterPro" id="IPR015867">
    <property type="entry name" value="N-reg_PII/ATP_PRibTrfase_C"/>
</dbReference>
<dbReference type="Proteomes" id="UP000760480">
    <property type="component" value="Unassembled WGS sequence"/>
</dbReference>
<evidence type="ECO:0000256" key="1">
    <source>
        <dbReference type="ARBA" id="ARBA00010554"/>
    </source>
</evidence>
<reference evidence="2 3" key="1">
    <citation type="submission" date="2019-03" db="EMBL/GenBank/DDBJ databases">
        <title>Metabolic reconstructions from genomes of highly enriched 'Candidatus Accumulibacter' and 'Candidatus Competibacter' bioreactor populations.</title>
        <authorList>
            <person name="Annavajhala M.K."/>
            <person name="Welles L."/>
            <person name="Abbas B."/>
            <person name="Sorokin D."/>
            <person name="Park H."/>
            <person name="Van Loosdrecht M."/>
            <person name="Chandran K."/>
        </authorList>
    </citation>
    <scope>NUCLEOTIDE SEQUENCE [LARGE SCALE GENOMIC DNA]</scope>
    <source>
        <strain evidence="2 3">SBR_G</strain>
    </source>
</reference>
<gene>
    <name evidence="2" type="ORF">E4P82_11690</name>
</gene>